<keyword evidence="2" id="KW-0732">Signal</keyword>
<proteinExistence type="predicted"/>
<evidence type="ECO:0000256" key="2">
    <source>
        <dbReference type="SAM" id="SignalP"/>
    </source>
</evidence>
<gene>
    <name evidence="3" type="ORF">CDEB00056_LOCUS611</name>
</gene>
<feature type="chain" id="PRO_5031443638" evidence="2">
    <location>
        <begin position="20"/>
        <end position="236"/>
    </location>
</feature>
<reference evidence="3" key="1">
    <citation type="submission" date="2021-01" db="EMBL/GenBank/DDBJ databases">
        <authorList>
            <person name="Corre E."/>
            <person name="Pelletier E."/>
            <person name="Niang G."/>
            <person name="Scheremetjew M."/>
            <person name="Finn R."/>
            <person name="Kale V."/>
            <person name="Holt S."/>
            <person name="Cochrane G."/>
            <person name="Meng A."/>
            <person name="Brown T."/>
            <person name="Cohen L."/>
        </authorList>
    </citation>
    <scope>NUCLEOTIDE SEQUENCE</scope>
    <source>
        <strain evidence="3">MM31A-1</strain>
    </source>
</reference>
<dbReference type="EMBL" id="HBIO01000845">
    <property type="protein sequence ID" value="CAE0455770.1"/>
    <property type="molecule type" value="Transcribed_RNA"/>
</dbReference>
<name>A0A7S3PUH1_9STRA</name>
<dbReference type="AlphaFoldDB" id="A0A7S3PUH1"/>
<feature type="coiled-coil region" evidence="1">
    <location>
        <begin position="134"/>
        <end position="182"/>
    </location>
</feature>
<evidence type="ECO:0000256" key="1">
    <source>
        <dbReference type="SAM" id="Coils"/>
    </source>
</evidence>
<organism evidence="3">
    <name type="scientific">Chaetoceros debilis</name>
    <dbReference type="NCBI Taxonomy" id="122233"/>
    <lineage>
        <taxon>Eukaryota</taxon>
        <taxon>Sar</taxon>
        <taxon>Stramenopiles</taxon>
        <taxon>Ochrophyta</taxon>
        <taxon>Bacillariophyta</taxon>
        <taxon>Coscinodiscophyceae</taxon>
        <taxon>Chaetocerotophycidae</taxon>
        <taxon>Chaetocerotales</taxon>
        <taxon>Chaetocerotaceae</taxon>
        <taxon>Chaetoceros</taxon>
    </lineage>
</organism>
<protein>
    <submittedName>
        <fullName evidence="3">Uncharacterized protein</fullName>
    </submittedName>
</protein>
<keyword evidence="1" id="KW-0175">Coiled coil</keyword>
<evidence type="ECO:0000313" key="3">
    <source>
        <dbReference type="EMBL" id="CAE0455770.1"/>
    </source>
</evidence>
<accession>A0A7S3PUH1</accession>
<sequence>MVKLSSLIVPVAIVGSASAFAPAPRTFISRPLFAEEDAAAAAPAPAPVAPPAPVAEESTGGALVPIKEETIEFTAGLIGGAVGFAVGGPILGAITAAAANYAAKSDLEVGEVVQAVSKSSIEVYNYLATLDAKYEVLSKAKKSLSDTLDKVKNNDSVDPATVKKVEDALDSTTKKINEINEEYDLVGAGNTALGVVGDLVERAVKQAGQINKEYKLTDKALDSVTTAVEKAKSAAK</sequence>
<feature type="signal peptide" evidence="2">
    <location>
        <begin position="1"/>
        <end position="19"/>
    </location>
</feature>